<keyword evidence="1" id="KW-0732">Signal</keyword>
<dbReference type="InterPro" id="IPR032812">
    <property type="entry name" value="SbsA_Ig"/>
</dbReference>
<name>W5YV60_9GAMM</name>
<accession>W5YV60</accession>
<evidence type="ECO:0000259" key="2">
    <source>
        <dbReference type="Pfam" id="PF13205"/>
    </source>
</evidence>
<protein>
    <recommendedName>
        <fullName evidence="2">SbsA Ig-like domain-containing protein</fullName>
    </recommendedName>
</protein>
<dbReference type="PROSITE" id="PS51257">
    <property type="entry name" value="PROKAR_LIPOPROTEIN"/>
    <property type="match status" value="1"/>
</dbReference>
<organism evidence="3 4">
    <name type="scientific">Marinobacter salarius</name>
    <dbReference type="NCBI Taxonomy" id="1420917"/>
    <lineage>
        <taxon>Bacteria</taxon>
        <taxon>Pseudomonadati</taxon>
        <taxon>Pseudomonadota</taxon>
        <taxon>Gammaproteobacteria</taxon>
        <taxon>Pseudomonadales</taxon>
        <taxon>Marinobacteraceae</taxon>
        <taxon>Marinobacter</taxon>
    </lineage>
</organism>
<evidence type="ECO:0000313" key="4">
    <source>
        <dbReference type="Proteomes" id="UP000035081"/>
    </source>
</evidence>
<dbReference type="KEGG" id="msr:AU15_03705"/>
<proteinExistence type="predicted"/>
<gene>
    <name evidence="3" type="ORF">AU15_03705</name>
</gene>
<dbReference type="HOGENOM" id="CLU_758224_0_0_6"/>
<feature type="domain" description="SbsA Ig-like" evidence="2">
    <location>
        <begin position="30"/>
        <end position="137"/>
    </location>
</feature>
<dbReference type="Proteomes" id="UP000035081">
    <property type="component" value="Chromosome"/>
</dbReference>
<reference evidence="3 4" key="1">
    <citation type="journal article" date="2014" name="Genome Announc.">
        <title>Draft Genome Sequences of Marinobacter similis A3d10T and Marinobacter salarius R9SW1T.</title>
        <authorList>
            <person name="Ivanova E.P."/>
            <person name="Ng H.J."/>
            <person name="Webb H.K."/>
            <person name="Feng G."/>
            <person name="Oshima K."/>
            <person name="Hattori M."/>
            <person name="Ohkuma M."/>
            <person name="Sergeev A.F."/>
            <person name="Mikhailov V.V."/>
            <person name="Crawford R.J."/>
            <person name="Sawabe T."/>
        </authorList>
    </citation>
    <scope>NUCLEOTIDE SEQUENCE [LARGE SCALE GENOMIC DNA]</scope>
    <source>
        <strain evidence="4">A3d10 and R9SW1</strain>
    </source>
</reference>
<evidence type="ECO:0000256" key="1">
    <source>
        <dbReference type="ARBA" id="ARBA00022729"/>
    </source>
</evidence>
<evidence type="ECO:0000313" key="3">
    <source>
        <dbReference type="EMBL" id="AHI32991.1"/>
    </source>
</evidence>
<sequence length="365" mass="38579">MKHNNTLALIPAMFLAACGGGDEQTIDEPTTPGEVVYSYPADGQSNVSPKADMVLRFSHALSDNDVASKIRITDGSTDLSFTAESVDGGRSLTLSPQGELSPGADYTIEFTEALQAEGGRTIPTPNAFGPEGVQFSTRGAFSGIAGLDNLSPEFTVAEMIPSEGNVFQPMNFSTFRLQMTQTVHPDWKALGGVIEITDSNANVVPATVLVKGRDITIDPCLADSKERCGREEDILTSGETYTVSVRNLSSLHGGTLDDFSETITPRDTGPTVVLSQQVVDSGLNAGESAANTRKSRLNGQIINGITLNSVLQGNAGPSQQTGDLFAELAYAPAFTADEPLPLRVPKGSVLTSSSWMSVSTVRCRL</sequence>
<dbReference type="Pfam" id="PF13205">
    <property type="entry name" value="Big_5"/>
    <property type="match status" value="1"/>
</dbReference>
<dbReference type="AlphaFoldDB" id="W5YV60"/>
<dbReference type="EMBL" id="CP007152">
    <property type="protein sequence ID" value="AHI32991.1"/>
    <property type="molecule type" value="Genomic_DNA"/>
</dbReference>